<dbReference type="Pfam" id="PF00550">
    <property type="entry name" value="PP-binding"/>
    <property type="match status" value="1"/>
</dbReference>
<dbReference type="InterPro" id="IPR009081">
    <property type="entry name" value="PP-bd_ACP"/>
</dbReference>
<proteinExistence type="predicted"/>
<gene>
    <name evidence="2" type="ORF">ACFOYY_12915</name>
</gene>
<name>A0ABV8EXN6_9ACTN</name>
<accession>A0ABV8EXN6</accession>
<evidence type="ECO:0000313" key="3">
    <source>
        <dbReference type="Proteomes" id="UP001595698"/>
    </source>
</evidence>
<dbReference type="RefSeq" id="WP_352009149.1">
    <property type="nucleotide sequence ID" value="NZ_JBHSBC010000012.1"/>
</dbReference>
<dbReference type="PROSITE" id="PS50075">
    <property type="entry name" value="CARRIER"/>
    <property type="match status" value="1"/>
</dbReference>
<organism evidence="2 3">
    <name type="scientific">Streptosporangium jomthongense</name>
    <dbReference type="NCBI Taxonomy" id="1193683"/>
    <lineage>
        <taxon>Bacteria</taxon>
        <taxon>Bacillati</taxon>
        <taxon>Actinomycetota</taxon>
        <taxon>Actinomycetes</taxon>
        <taxon>Streptosporangiales</taxon>
        <taxon>Streptosporangiaceae</taxon>
        <taxon>Streptosporangium</taxon>
    </lineage>
</organism>
<protein>
    <submittedName>
        <fullName evidence="2">Phosphopantetheine-binding protein</fullName>
    </submittedName>
</protein>
<comment type="caution">
    <text evidence="2">The sequence shown here is derived from an EMBL/GenBank/DDBJ whole genome shotgun (WGS) entry which is preliminary data.</text>
</comment>
<sequence length="80" mass="9085">MSLSHERVREDVADVLSEQPAEISDDENLLDRGLDSIRVMSLVERWRAAGVSTTFIELAEQPTVAAWWRLISDRMEDGGR</sequence>
<dbReference type="EMBL" id="JBHSBC010000012">
    <property type="protein sequence ID" value="MFC3981031.1"/>
    <property type="molecule type" value="Genomic_DNA"/>
</dbReference>
<keyword evidence="3" id="KW-1185">Reference proteome</keyword>
<dbReference type="Proteomes" id="UP001595698">
    <property type="component" value="Unassembled WGS sequence"/>
</dbReference>
<reference evidence="3" key="1">
    <citation type="journal article" date="2019" name="Int. J. Syst. Evol. Microbiol.">
        <title>The Global Catalogue of Microorganisms (GCM) 10K type strain sequencing project: providing services to taxonomists for standard genome sequencing and annotation.</title>
        <authorList>
            <consortium name="The Broad Institute Genomics Platform"/>
            <consortium name="The Broad Institute Genome Sequencing Center for Infectious Disease"/>
            <person name="Wu L."/>
            <person name="Ma J."/>
        </authorList>
    </citation>
    <scope>NUCLEOTIDE SEQUENCE [LARGE SCALE GENOMIC DNA]</scope>
    <source>
        <strain evidence="3">TBRC 7912</strain>
    </source>
</reference>
<evidence type="ECO:0000313" key="2">
    <source>
        <dbReference type="EMBL" id="MFC3981031.1"/>
    </source>
</evidence>
<dbReference type="InterPro" id="IPR036736">
    <property type="entry name" value="ACP-like_sf"/>
</dbReference>
<dbReference type="Gene3D" id="1.10.1200.10">
    <property type="entry name" value="ACP-like"/>
    <property type="match status" value="1"/>
</dbReference>
<dbReference type="SUPFAM" id="SSF47336">
    <property type="entry name" value="ACP-like"/>
    <property type="match status" value="1"/>
</dbReference>
<feature type="domain" description="Carrier" evidence="1">
    <location>
        <begin position="1"/>
        <end position="75"/>
    </location>
</feature>
<evidence type="ECO:0000259" key="1">
    <source>
        <dbReference type="PROSITE" id="PS50075"/>
    </source>
</evidence>